<proteinExistence type="predicted"/>
<dbReference type="Proteomes" id="UP000050827">
    <property type="component" value="Unassembled WGS sequence"/>
</dbReference>
<dbReference type="SUPFAM" id="SSF48371">
    <property type="entry name" value="ARM repeat"/>
    <property type="match status" value="1"/>
</dbReference>
<dbReference type="RefSeq" id="WP_055395283.1">
    <property type="nucleotide sequence ID" value="NZ_LCTZ01000002.1"/>
</dbReference>
<evidence type="ECO:0000259" key="1">
    <source>
        <dbReference type="Pfam" id="PF13490"/>
    </source>
</evidence>
<organism evidence="2 3">
    <name type="scientific">Flagellimonas eckloniae</name>
    <dbReference type="NCBI Taxonomy" id="346185"/>
    <lineage>
        <taxon>Bacteria</taxon>
        <taxon>Pseudomonadati</taxon>
        <taxon>Bacteroidota</taxon>
        <taxon>Flavobacteriia</taxon>
        <taxon>Flavobacteriales</taxon>
        <taxon>Flavobacteriaceae</taxon>
        <taxon>Flagellimonas</taxon>
    </lineage>
</organism>
<dbReference type="Gene3D" id="1.25.10.10">
    <property type="entry name" value="Leucine-rich Repeat Variant"/>
    <property type="match status" value="1"/>
</dbReference>
<evidence type="ECO:0000313" key="3">
    <source>
        <dbReference type="Proteomes" id="UP000050827"/>
    </source>
</evidence>
<dbReference type="Pfam" id="PF13646">
    <property type="entry name" value="HEAT_2"/>
    <property type="match status" value="1"/>
</dbReference>
<reference evidence="2 3" key="1">
    <citation type="submission" date="2015-04" db="EMBL/GenBank/DDBJ databases">
        <title>Complete genome of flavobacterium.</title>
        <authorList>
            <person name="Kwon Y.M."/>
            <person name="Kim S.-J."/>
        </authorList>
    </citation>
    <scope>NUCLEOTIDE SEQUENCE [LARGE SCALE GENOMIC DNA]</scope>
    <source>
        <strain evidence="2 3">DK169</strain>
    </source>
</reference>
<dbReference type="InterPro" id="IPR011989">
    <property type="entry name" value="ARM-like"/>
</dbReference>
<protein>
    <recommendedName>
        <fullName evidence="1">Putative zinc-finger domain-containing protein</fullName>
    </recommendedName>
</protein>
<dbReference type="STRING" id="346185.AAY42_11410"/>
<dbReference type="Pfam" id="PF13490">
    <property type="entry name" value="zf-HC2"/>
    <property type="match status" value="1"/>
</dbReference>
<dbReference type="InterPro" id="IPR016024">
    <property type="entry name" value="ARM-type_fold"/>
</dbReference>
<gene>
    <name evidence="2" type="ORF">AAY42_11410</name>
</gene>
<dbReference type="OrthoDB" id="662215at2"/>
<dbReference type="AlphaFoldDB" id="A0A0Q0WY52"/>
<comment type="caution">
    <text evidence="2">The sequence shown here is derived from an EMBL/GenBank/DDBJ whole genome shotgun (WGS) entry which is preliminary data.</text>
</comment>
<evidence type="ECO:0000313" key="2">
    <source>
        <dbReference type="EMBL" id="KQC30408.1"/>
    </source>
</evidence>
<dbReference type="EMBL" id="LCTZ01000002">
    <property type="protein sequence ID" value="KQC30408.1"/>
    <property type="molecule type" value="Genomic_DNA"/>
</dbReference>
<feature type="domain" description="Putative zinc-finger" evidence="1">
    <location>
        <begin position="6"/>
        <end position="33"/>
    </location>
</feature>
<keyword evidence="3" id="KW-1185">Reference proteome</keyword>
<name>A0A0Q0WY52_9FLAO</name>
<dbReference type="InterPro" id="IPR027383">
    <property type="entry name" value="Znf_put"/>
</dbReference>
<sequence>MEKNHVSNLLPDYLDNTLSKEATKKVEEHVSICIQCKLELDEMKILFKAFEEEKLAVPTKRLAANFEGALAEEKSATSKVVSLDSVNKKSNWASNVFKIAASIALLVASFQMGRILQDKSFDQDLALLRNESLQLKQTAMLSLMENQSASKRIQGVSFIEEFTNPDEAIVKALGNRLLYDENDNVRLNAFEALSRFVTSENVKQVFIEALEVEKNPSIQIGIIQALVKIQEKKAIAPMKKLLEQEDTQPFVKNEINLGLPKII</sequence>
<accession>A0A0Q0WY52</accession>